<reference evidence="2" key="1">
    <citation type="submission" date="2021-02" db="EMBL/GenBank/DDBJ databases">
        <authorList>
            <person name="Dougan E. K."/>
            <person name="Rhodes N."/>
            <person name="Thang M."/>
            <person name="Chan C."/>
        </authorList>
    </citation>
    <scope>NUCLEOTIDE SEQUENCE</scope>
</reference>
<name>A0A813KIY5_POLGL</name>
<dbReference type="EMBL" id="CAJNNW010031025">
    <property type="protein sequence ID" value="CAE8705688.1"/>
    <property type="molecule type" value="Genomic_DNA"/>
</dbReference>
<evidence type="ECO:0000313" key="2">
    <source>
        <dbReference type="EMBL" id="CAE8705688.1"/>
    </source>
</evidence>
<protein>
    <submittedName>
        <fullName evidence="2">Uncharacterized protein</fullName>
    </submittedName>
</protein>
<feature type="region of interest" description="Disordered" evidence="1">
    <location>
        <begin position="38"/>
        <end position="67"/>
    </location>
</feature>
<evidence type="ECO:0000256" key="1">
    <source>
        <dbReference type="SAM" id="MobiDB-lite"/>
    </source>
</evidence>
<evidence type="ECO:0000313" key="3">
    <source>
        <dbReference type="Proteomes" id="UP000626109"/>
    </source>
</evidence>
<proteinExistence type="predicted"/>
<dbReference type="Proteomes" id="UP000626109">
    <property type="component" value="Unassembled WGS sequence"/>
</dbReference>
<gene>
    <name evidence="2" type="ORF">PGLA2088_LOCUS33836</name>
</gene>
<accession>A0A813KIY5</accession>
<dbReference type="AlphaFoldDB" id="A0A813KIY5"/>
<organism evidence="2 3">
    <name type="scientific">Polarella glacialis</name>
    <name type="common">Dinoflagellate</name>
    <dbReference type="NCBI Taxonomy" id="89957"/>
    <lineage>
        <taxon>Eukaryota</taxon>
        <taxon>Sar</taxon>
        <taxon>Alveolata</taxon>
        <taxon>Dinophyceae</taxon>
        <taxon>Suessiales</taxon>
        <taxon>Suessiaceae</taxon>
        <taxon>Polarella</taxon>
    </lineage>
</organism>
<comment type="caution">
    <text evidence="2">The sequence shown here is derived from an EMBL/GenBank/DDBJ whole genome shotgun (WGS) entry which is preliminary data.</text>
</comment>
<feature type="compositionally biased region" description="Polar residues" evidence="1">
    <location>
        <begin position="54"/>
        <end position="67"/>
    </location>
</feature>
<sequence length="133" mass="14783">MKRLLQSKASTFRCEKLNLGEAGATGSLDNLQQAFRPNSVSSDSGLLSPERSKSTVTQKGFESKGTSIQRDNIRKLPMPRSGWVFVRHRNTAFVTHINQLSSNCRQSISHSDFCSSGTNQIWRVGILHFAKGE</sequence>